<protein>
    <submittedName>
        <fullName evidence="1">Uncharacterized protein</fullName>
    </submittedName>
</protein>
<reference evidence="1" key="2">
    <citation type="submission" date="2022-01" db="EMBL/GenBank/DDBJ databases">
        <authorList>
            <person name="Yamashiro T."/>
            <person name="Shiraishi A."/>
            <person name="Satake H."/>
            <person name="Nakayama K."/>
        </authorList>
    </citation>
    <scope>NUCLEOTIDE SEQUENCE</scope>
</reference>
<sequence>MSNNNDAKNGENGDTNSLGIMKPELKIGNEFLKILSDNAFNGEDGGDVTDHIAKVLEITEWIQIPNMNKNELRLHVFSKSLSRDAE</sequence>
<name>A0ABQ5AUV2_9ASTR</name>
<evidence type="ECO:0000313" key="2">
    <source>
        <dbReference type="Proteomes" id="UP001151760"/>
    </source>
</evidence>
<dbReference type="EMBL" id="BQNB010012667">
    <property type="protein sequence ID" value="GJT06425.1"/>
    <property type="molecule type" value="Genomic_DNA"/>
</dbReference>
<organism evidence="1 2">
    <name type="scientific">Tanacetum coccineum</name>
    <dbReference type="NCBI Taxonomy" id="301880"/>
    <lineage>
        <taxon>Eukaryota</taxon>
        <taxon>Viridiplantae</taxon>
        <taxon>Streptophyta</taxon>
        <taxon>Embryophyta</taxon>
        <taxon>Tracheophyta</taxon>
        <taxon>Spermatophyta</taxon>
        <taxon>Magnoliopsida</taxon>
        <taxon>eudicotyledons</taxon>
        <taxon>Gunneridae</taxon>
        <taxon>Pentapetalae</taxon>
        <taxon>asterids</taxon>
        <taxon>campanulids</taxon>
        <taxon>Asterales</taxon>
        <taxon>Asteraceae</taxon>
        <taxon>Asteroideae</taxon>
        <taxon>Anthemideae</taxon>
        <taxon>Anthemidinae</taxon>
        <taxon>Tanacetum</taxon>
    </lineage>
</organism>
<reference evidence="1" key="1">
    <citation type="journal article" date="2022" name="Int. J. Mol. Sci.">
        <title>Draft Genome of Tanacetum Coccineum: Genomic Comparison of Closely Related Tanacetum-Family Plants.</title>
        <authorList>
            <person name="Yamashiro T."/>
            <person name="Shiraishi A."/>
            <person name="Nakayama K."/>
            <person name="Satake H."/>
        </authorList>
    </citation>
    <scope>NUCLEOTIDE SEQUENCE</scope>
</reference>
<comment type="caution">
    <text evidence="1">The sequence shown here is derived from an EMBL/GenBank/DDBJ whole genome shotgun (WGS) entry which is preliminary data.</text>
</comment>
<evidence type="ECO:0000313" key="1">
    <source>
        <dbReference type="EMBL" id="GJT06425.1"/>
    </source>
</evidence>
<gene>
    <name evidence="1" type="ORF">Tco_0840887</name>
</gene>
<proteinExistence type="predicted"/>
<keyword evidence="2" id="KW-1185">Reference proteome</keyword>
<accession>A0ABQ5AUV2</accession>
<dbReference type="Proteomes" id="UP001151760">
    <property type="component" value="Unassembled WGS sequence"/>
</dbReference>